<proteinExistence type="predicted"/>
<reference evidence="2" key="1">
    <citation type="journal article" date="2022" name="Nat. Microbiol.">
        <title>Unique mobile elements and scalable gene flow at the prokaryote-eukaryote boundary revealed by circularized Asgard archaea genomes.</title>
        <authorList>
            <person name="Wu F."/>
            <person name="Speth D.R."/>
            <person name="Philosof A."/>
            <person name="Cremiere A."/>
            <person name="Narayanan A."/>
            <person name="Barco R.A."/>
            <person name="Connon S.A."/>
            <person name="Amend J.P."/>
            <person name="Antoshechkin I.A."/>
            <person name="Orphan V.J."/>
        </authorList>
    </citation>
    <scope>NUCLEOTIDE SEQUENCE</scope>
    <source>
        <strain evidence="2">PM71</strain>
    </source>
</reference>
<evidence type="ECO:0000313" key="2">
    <source>
        <dbReference type="EMBL" id="UJG40409.1"/>
    </source>
</evidence>
<dbReference type="PANTHER" id="PTHR37292">
    <property type="entry name" value="VNG6097C"/>
    <property type="match status" value="1"/>
</dbReference>
<sequence length="714" mass="84931">MVQPKKLYSFLDSELKTYQFPEFQRPYVWGQNEIYDLIDTVVRGYSVGLILLWEGDSNALNYSLRDWVSPPSNSDRLRLKYILDGQQRIKTLSRTFGIDFLVNNGFMSEVKTDSIPRALSKYPYFIFPSRSNFLNVTKNKKNRWVSFDIFLDLAKVDLSKEKWYERISPDCWVSLLDIMRMNWKKEEIAEFSILTEKKGPLNNLEFFIVEYKNGKIERDNPNNKWYKKQEDGVQDTNLVKPIRFIYINSLENIEDIIKYFRLYYQLNGSIQISQDKNFLHLELRRELISLLKIKPTDIDLLFQETESAELTQLTHYFSRLNRAGVLLDVVDLLIAKIYGERNEPFPLRNILQNTFSDDTLRNFFNLKDDDDPSTKFKLLLQVVSLYFYNKLSDDAILKITQQNLLDFEFEKFSMTSIPINKKVLIRESWRKTIEFLREKLAINSISKLRYDRLFVILMALNYHVYKEEILNKSYRDLFENEFDEILKVWILRESISFNLATGSNKPPERYKTFINKSIPSIIRCIENEEEISRKEILDEIFVPTLSDENLSDKEFGKALMSILLKENGIYDFYDKTLSKKITTCSQVIEDTIELHHIFPKNMVNDANLKRVFDIGLNLTPLKKKTNSDKLGNKHPFKYIQEMMGEIQDEAIFNEIMNSHWLPELEWWRDIMQKYDYPDNEDAIKNVEKIKEQFDLFIEKRKEIVLDKIKPLLYL</sequence>
<feature type="domain" description="GmrSD restriction endonucleases N-terminal" evidence="1">
    <location>
        <begin position="9"/>
        <end position="337"/>
    </location>
</feature>
<name>A0A9Y1FL37_9ARCH</name>
<dbReference type="Proteomes" id="UP001201020">
    <property type="component" value="Chromosome"/>
</dbReference>
<evidence type="ECO:0000259" key="1">
    <source>
        <dbReference type="Pfam" id="PF03235"/>
    </source>
</evidence>
<gene>
    <name evidence="2" type="ORF">K9W45_11275</name>
</gene>
<dbReference type="PANTHER" id="PTHR37292:SF2">
    <property type="entry name" value="DUF262 DOMAIN-CONTAINING PROTEIN"/>
    <property type="match status" value="1"/>
</dbReference>
<dbReference type="Pfam" id="PF03235">
    <property type="entry name" value="GmrSD_N"/>
    <property type="match status" value="1"/>
</dbReference>
<protein>
    <submittedName>
        <fullName evidence="2">DUF262 domain-containing protein</fullName>
    </submittedName>
</protein>
<organism evidence="2">
    <name type="scientific">Candidatus Heimdallarchaeum aukensis</name>
    <dbReference type="NCBI Taxonomy" id="2876573"/>
    <lineage>
        <taxon>Archaea</taxon>
        <taxon>Promethearchaeati</taxon>
        <taxon>Candidatus Heimdallarchaeota</taxon>
        <taxon>Candidatus Heimdallarchaeia (ex Rinke et al. 2021) (nom. nud.)</taxon>
        <taxon>Candidatus Heimdallarchaeales</taxon>
        <taxon>Candidatus Heimdallarchaeaceae</taxon>
        <taxon>Candidatus Heimdallarchaeum</taxon>
    </lineage>
</organism>
<dbReference type="AlphaFoldDB" id="A0A9Y1FL37"/>
<dbReference type="InterPro" id="IPR004919">
    <property type="entry name" value="GmrSD_N"/>
</dbReference>
<accession>A0A9Y1FL37</accession>
<dbReference type="EMBL" id="CP084166">
    <property type="protein sequence ID" value="UJG40409.1"/>
    <property type="molecule type" value="Genomic_DNA"/>
</dbReference>